<accession>A0A239CPR0</accession>
<dbReference type="SMART" id="SM00554">
    <property type="entry name" value="FAS1"/>
    <property type="match status" value="2"/>
</dbReference>
<dbReference type="Proteomes" id="UP000198480">
    <property type="component" value="Unassembled WGS sequence"/>
</dbReference>
<dbReference type="PROSITE" id="PS50213">
    <property type="entry name" value="FAS1"/>
    <property type="match status" value="2"/>
</dbReference>
<dbReference type="InterPro" id="IPR000782">
    <property type="entry name" value="FAS1_domain"/>
</dbReference>
<protein>
    <submittedName>
        <fullName evidence="2">Uncaracterized surface protein containing fasciclin (FAS1) repeats</fullName>
    </submittedName>
</protein>
<evidence type="ECO:0000313" key="2">
    <source>
        <dbReference type="EMBL" id="SNS21758.1"/>
    </source>
</evidence>
<dbReference type="GO" id="GO:0050839">
    <property type="term" value="F:cell adhesion molecule binding"/>
    <property type="evidence" value="ECO:0007669"/>
    <property type="project" value="TreeGrafter"/>
</dbReference>
<dbReference type="GO" id="GO:0031012">
    <property type="term" value="C:extracellular matrix"/>
    <property type="evidence" value="ECO:0007669"/>
    <property type="project" value="TreeGrafter"/>
</dbReference>
<sequence length="315" mass="36563">MSCLILIINNSCGIFDKEEDTSHFPVDELAKFEDLSKFSEIFNSHITIDFTTGKTIFAPSDEAFENLFATYKVSTIEELHRRVGGKEYFDEVLEFHILPERKRLLEFKGARAYSIHGHELRLSYLNDTLRIIRDGFFGSSAIIQYDIPVHQGSSIIHKVHRVLRPNYASFVERDLIQEANRLGFHQFLTALTLIDDLRDTLLDLSEVTIFIPTNAAFQRLLNQYRVDSIENLVAAMGYENFKKMMLYHIIPKVVWFPERNFEYAFQTMNGFPVHIRRSIFASLIYDLKGNAVSILSIDNNFKNGYMHVIDYVLQP</sequence>
<dbReference type="EMBL" id="FZOK01000005">
    <property type="protein sequence ID" value="SNS21758.1"/>
    <property type="molecule type" value="Genomic_DNA"/>
</dbReference>
<gene>
    <name evidence="2" type="ORF">SAMN06295967_105150</name>
</gene>
<dbReference type="Gene3D" id="2.30.180.10">
    <property type="entry name" value="FAS1 domain"/>
    <property type="match status" value="2"/>
</dbReference>
<name>A0A239CPR0_9BACT</name>
<feature type="domain" description="FAS1" evidence="1">
    <location>
        <begin position="168"/>
        <end position="313"/>
    </location>
</feature>
<dbReference type="GO" id="GO:0030198">
    <property type="term" value="P:extracellular matrix organization"/>
    <property type="evidence" value="ECO:0007669"/>
    <property type="project" value="TreeGrafter"/>
</dbReference>
<proteinExistence type="predicted"/>
<dbReference type="PANTHER" id="PTHR10900">
    <property type="entry name" value="PERIOSTIN-RELATED"/>
    <property type="match status" value="1"/>
</dbReference>
<dbReference type="AlphaFoldDB" id="A0A239CPR0"/>
<keyword evidence="3" id="KW-1185">Reference proteome</keyword>
<dbReference type="Pfam" id="PF02469">
    <property type="entry name" value="Fasciclin"/>
    <property type="match status" value="2"/>
</dbReference>
<dbReference type="InterPro" id="IPR036378">
    <property type="entry name" value="FAS1_dom_sf"/>
</dbReference>
<feature type="domain" description="FAS1" evidence="1">
    <location>
        <begin position="22"/>
        <end position="163"/>
    </location>
</feature>
<organism evidence="2 3">
    <name type="scientific">Belliella buryatensis</name>
    <dbReference type="NCBI Taxonomy" id="1500549"/>
    <lineage>
        <taxon>Bacteria</taxon>
        <taxon>Pseudomonadati</taxon>
        <taxon>Bacteroidota</taxon>
        <taxon>Cytophagia</taxon>
        <taxon>Cytophagales</taxon>
        <taxon>Cyclobacteriaceae</taxon>
        <taxon>Belliella</taxon>
    </lineage>
</organism>
<dbReference type="SUPFAM" id="SSF82153">
    <property type="entry name" value="FAS1 domain"/>
    <property type="match status" value="2"/>
</dbReference>
<dbReference type="PANTHER" id="PTHR10900:SF77">
    <property type="entry name" value="FI19380P1"/>
    <property type="match status" value="1"/>
</dbReference>
<evidence type="ECO:0000259" key="1">
    <source>
        <dbReference type="PROSITE" id="PS50213"/>
    </source>
</evidence>
<dbReference type="InterPro" id="IPR050904">
    <property type="entry name" value="Adhesion/Biosynth-related"/>
</dbReference>
<dbReference type="GO" id="GO:0007155">
    <property type="term" value="P:cell adhesion"/>
    <property type="evidence" value="ECO:0007669"/>
    <property type="project" value="TreeGrafter"/>
</dbReference>
<evidence type="ECO:0000313" key="3">
    <source>
        <dbReference type="Proteomes" id="UP000198480"/>
    </source>
</evidence>
<dbReference type="GO" id="GO:0005615">
    <property type="term" value="C:extracellular space"/>
    <property type="evidence" value="ECO:0007669"/>
    <property type="project" value="TreeGrafter"/>
</dbReference>
<reference evidence="3" key="1">
    <citation type="submission" date="2017-06" db="EMBL/GenBank/DDBJ databases">
        <authorList>
            <person name="Varghese N."/>
            <person name="Submissions S."/>
        </authorList>
    </citation>
    <scope>NUCLEOTIDE SEQUENCE [LARGE SCALE GENOMIC DNA]</scope>
    <source>
        <strain evidence="3">5C</strain>
    </source>
</reference>